<evidence type="ECO:0000256" key="1">
    <source>
        <dbReference type="SAM" id="Phobius"/>
    </source>
</evidence>
<gene>
    <name evidence="2" type="ORF">FM111_01850</name>
</gene>
<dbReference type="Proteomes" id="UP000195766">
    <property type="component" value="Unassembled WGS sequence"/>
</dbReference>
<proteinExistence type="predicted"/>
<keyword evidence="1" id="KW-1133">Transmembrane helix</keyword>
<name>A0A1R4F0X7_BREDI</name>
<feature type="transmembrane region" description="Helical" evidence="1">
    <location>
        <begin position="16"/>
        <end position="35"/>
    </location>
</feature>
<reference evidence="2 3" key="1">
    <citation type="submission" date="2017-02" db="EMBL/GenBank/DDBJ databases">
        <authorList>
            <person name="Peterson S.W."/>
        </authorList>
    </citation>
    <scope>NUCLEOTIDE SEQUENCE [LARGE SCALE GENOMIC DNA]</scope>
    <source>
        <strain evidence="2 3">3F5N</strain>
    </source>
</reference>
<dbReference type="AlphaFoldDB" id="A0A1R4F0X7"/>
<feature type="transmembrane region" description="Helical" evidence="1">
    <location>
        <begin position="88"/>
        <end position="106"/>
    </location>
</feature>
<keyword evidence="1" id="KW-0472">Membrane</keyword>
<keyword evidence="1" id="KW-0812">Transmembrane</keyword>
<evidence type="ECO:0000313" key="2">
    <source>
        <dbReference type="EMBL" id="SJM49483.1"/>
    </source>
</evidence>
<sequence length="122" mass="12767">MLSDLPPGFDLGRLRYAFGGAAGSLVYGVYTFVQLVKAGHRPTLTDFWRALVNVTAGLLVGTIGAYALGPALVALIPFEGLRAAVDPVAVGFVVGGLGWELLPLVIEGAKRWASRLGKEKSG</sequence>
<dbReference type="EMBL" id="FUIE01000015">
    <property type="protein sequence ID" value="SJM49483.1"/>
    <property type="molecule type" value="Genomic_DNA"/>
</dbReference>
<dbReference type="RefSeq" id="WP_087139042.1">
    <property type="nucleotide sequence ID" value="NZ_FUIE01000015.1"/>
</dbReference>
<accession>A0A1R4F0X7</accession>
<organism evidence="2 3">
    <name type="scientific">Brevundimonas diminuta 3F5N</name>
    <dbReference type="NCBI Taxonomy" id="1255603"/>
    <lineage>
        <taxon>Bacteria</taxon>
        <taxon>Pseudomonadati</taxon>
        <taxon>Pseudomonadota</taxon>
        <taxon>Alphaproteobacteria</taxon>
        <taxon>Caulobacterales</taxon>
        <taxon>Caulobacteraceae</taxon>
        <taxon>Brevundimonas</taxon>
    </lineage>
</organism>
<feature type="transmembrane region" description="Helical" evidence="1">
    <location>
        <begin position="47"/>
        <end position="68"/>
    </location>
</feature>
<evidence type="ECO:0000313" key="3">
    <source>
        <dbReference type="Proteomes" id="UP000195766"/>
    </source>
</evidence>
<protein>
    <submittedName>
        <fullName evidence="2">Uncharacterized protein</fullName>
    </submittedName>
</protein>
<dbReference type="OrthoDB" id="9867775at2"/>